<reference evidence="3 4" key="2">
    <citation type="submission" date="2012-02" db="EMBL/GenBank/DDBJ databases">
        <title>Improved High-Quality Draft sequence of Desulfobacter postgatei 2ac9.</title>
        <authorList>
            <consortium name="US DOE Joint Genome Institute"/>
            <person name="Lucas S."/>
            <person name="Han J."/>
            <person name="Lapidus A."/>
            <person name="Cheng J.-F."/>
            <person name="Goodwin L."/>
            <person name="Pitluck S."/>
            <person name="Peters L."/>
            <person name="Ovchinnikova G."/>
            <person name="Held B."/>
            <person name="Detter J.C."/>
            <person name="Han C."/>
            <person name="Tapia R."/>
            <person name="Land M."/>
            <person name="Hauser L."/>
            <person name="Kyrpides N."/>
            <person name="Ivanova N."/>
            <person name="Pagani I."/>
            <person name="Orellana R."/>
            <person name="Lovley D."/>
            <person name="Woyke T."/>
        </authorList>
    </citation>
    <scope>NUCLEOTIDE SEQUENCE [LARGE SCALE GENOMIC DNA]</scope>
    <source>
        <strain evidence="3 4">2ac9</strain>
    </source>
</reference>
<dbReference type="EMBL" id="CM001488">
    <property type="protein sequence ID" value="EIM65357.1"/>
    <property type="molecule type" value="Genomic_DNA"/>
</dbReference>
<dbReference type="Proteomes" id="UP000005778">
    <property type="component" value="Chromosome"/>
</dbReference>
<evidence type="ECO:0000259" key="2">
    <source>
        <dbReference type="Pfam" id="PF13193"/>
    </source>
</evidence>
<dbReference type="GO" id="GO:0006631">
    <property type="term" value="P:fatty acid metabolic process"/>
    <property type="evidence" value="ECO:0007669"/>
    <property type="project" value="TreeGrafter"/>
</dbReference>
<keyword evidence="3" id="KW-0436">Ligase</keyword>
<dbReference type="InterPro" id="IPR042099">
    <property type="entry name" value="ANL_N_sf"/>
</dbReference>
<dbReference type="eggNOG" id="COG0318">
    <property type="taxonomic scope" value="Bacteria"/>
</dbReference>
<gene>
    <name evidence="3" type="ORF">DespoDRAFT_03606</name>
</gene>
<dbReference type="OrthoDB" id="5483897at2"/>
<dbReference type="InterPro" id="IPR045851">
    <property type="entry name" value="AMP-bd_C_sf"/>
</dbReference>
<reference evidence="3 4" key="1">
    <citation type="submission" date="2011-09" db="EMBL/GenBank/DDBJ databases">
        <authorList>
            <consortium name="US DOE Joint Genome Institute (JGI-PGF)"/>
            <person name="Lucas S."/>
            <person name="Han J."/>
            <person name="Lapidus A."/>
            <person name="Cheng J.-F."/>
            <person name="Goodwin L."/>
            <person name="Pitluck S."/>
            <person name="Peters L."/>
            <person name="Land M.L."/>
            <person name="Hauser L."/>
            <person name="Orellana R."/>
            <person name="Lovley D."/>
            <person name="Woyke T.J."/>
        </authorList>
    </citation>
    <scope>NUCLEOTIDE SEQUENCE [LARGE SCALE GENOMIC DNA]</scope>
    <source>
        <strain evidence="3 4">2ac9</strain>
    </source>
</reference>
<proteinExistence type="predicted"/>
<dbReference type="SUPFAM" id="SSF56801">
    <property type="entry name" value="Acetyl-CoA synthetase-like"/>
    <property type="match status" value="1"/>
</dbReference>
<feature type="domain" description="AMP-binding enzyme C-terminal" evidence="2">
    <location>
        <begin position="416"/>
        <end position="490"/>
    </location>
</feature>
<evidence type="ECO:0000259" key="1">
    <source>
        <dbReference type="Pfam" id="PF00501"/>
    </source>
</evidence>
<accession>I5B794</accession>
<dbReference type="Pfam" id="PF13193">
    <property type="entry name" value="AMP-binding_C"/>
    <property type="match status" value="1"/>
</dbReference>
<keyword evidence="4" id="KW-1185">Reference proteome</keyword>
<dbReference type="AlphaFoldDB" id="I5B794"/>
<dbReference type="CDD" id="cd17637">
    <property type="entry name" value="ACLS-CaiC"/>
    <property type="match status" value="1"/>
</dbReference>
<dbReference type="PANTHER" id="PTHR43201:SF32">
    <property type="entry name" value="2-SUCCINYLBENZOATE--COA LIGASE, CHLOROPLASTIC_PEROXISOMAL"/>
    <property type="match status" value="1"/>
</dbReference>
<name>I5B794_9BACT</name>
<dbReference type="PANTHER" id="PTHR43201">
    <property type="entry name" value="ACYL-COA SYNTHETASE"/>
    <property type="match status" value="1"/>
</dbReference>
<dbReference type="HOGENOM" id="CLU_000022_59_0_7"/>
<dbReference type="InterPro" id="IPR025110">
    <property type="entry name" value="AMP-bd_C"/>
</dbReference>
<sequence>MNKPHQLTVFDFFHRNAQMNGPGCALYFNGETRSHSELFDDACRLTKGMATLNLAAGTRVAVVAKNHPAFFHLFASASALNLSLVLINRRLGEEELAHALDDTAPQVVIYDNEMKDKIDPLLQERSGIVYSFNLSDNFFSLYAQDSRGAVELAAASDPDLAYIIIHTAAVQGKPRGAVLSQANLILANLQLMHAYGLDKTKTYLNILPLFHIMGVNIGLATLMAGGKNVIMDQFSPQSSLDLIQEQNVSIFGSFPPILGRILECIQSQDTPPDLSGLELVAGLENPETAGLWEAVTGSKFWIMYGQTETSGLITFSPIFEAPGSAGRVSPLVRMIVADDLDNALPAGSTGEILIKGPLVFKGYWNADDLNAFTFRNGWHHTGDMGQLDENGYLYFKGRKPEKELIKPGGENVFPAEVENALVSHEAVEKACVFGVPDAEFGEAVKAVCTLNVGFTVEEKELIAYTGTLIAGFKKPKFIVFVDQLPLTAAGDIDRFAIKEKYTHGQ</sequence>
<dbReference type="GO" id="GO:0031956">
    <property type="term" value="F:medium-chain fatty acid-CoA ligase activity"/>
    <property type="evidence" value="ECO:0007669"/>
    <property type="project" value="TreeGrafter"/>
</dbReference>
<evidence type="ECO:0000313" key="4">
    <source>
        <dbReference type="Proteomes" id="UP000005778"/>
    </source>
</evidence>
<dbReference type="InterPro" id="IPR000873">
    <property type="entry name" value="AMP-dep_synth/lig_dom"/>
</dbReference>
<dbReference type="Gene3D" id="3.30.300.30">
    <property type="match status" value="1"/>
</dbReference>
<dbReference type="Pfam" id="PF00501">
    <property type="entry name" value="AMP-binding"/>
    <property type="match status" value="1"/>
</dbReference>
<feature type="domain" description="AMP-dependent synthetase/ligase" evidence="1">
    <location>
        <begin position="14"/>
        <end position="364"/>
    </location>
</feature>
<dbReference type="RefSeq" id="WP_004075464.1">
    <property type="nucleotide sequence ID" value="NZ_CM001488.1"/>
</dbReference>
<protein>
    <submittedName>
        <fullName evidence="3">Acyl-CoA synthetase (AMP-forming)/AMP-acid ligase II</fullName>
    </submittedName>
</protein>
<dbReference type="Gene3D" id="3.40.50.12780">
    <property type="entry name" value="N-terminal domain of ligase-like"/>
    <property type="match status" value="1"/>
</dbReference>
<organism evidence="3 4">
    <name type="scientific">Desulfobacter postgatei 2ac9</name>
    <dbReference type="NCBI Taxonomy" id="879212"/>
    <lineage>
        <taxon>Bacteria</taxon>
        <taxon>Pseudomonadati</taxon>
        <taxon>Thermodesulfobacteriota</taxon>
        <taxon>Desulfobacteria</taxon>
        <taxon>Desulfobacterales</taxon>
        <taxon>Desulfobacteraceae</taxon>
        <taxon>Desulfobacter</taxon>
    </lineage>
</organism>
<dbReference type="STRING" id="879212.DespoDRAFT_03606"/>
<evidence type="ECO:0000313" key="3">
    <source>
        <dbReference type="EMBL" id="EIM65357.1"/>
    </source>
</evidence>